<keyword evidence="4 6" id="KW-0067">ATP-binding</keyword>
<evidence type="ECO:0000256" key="2">
    <source>
        <dbReference type="ARBA" id="ARBA00022448"/>
    </source>
</evidence>
<evidence type="ECO:0000256" key="3">
    <source>
        <dbReference type="ARBA" id="ARBA00022741"/>
    </source>
</evidence>
<protein>
    <submittedName>
        <fullName evidence="6">NitT/TauT family transport system ATP-binding protein</fullName>
    </submittedName>
</protein>
<evidence type="ECO:0000313" key="6">
    <source>
        <dbReference type="EMBL" id="SFP57772.1"/>
    </source>
</evidence>
<evidence type="ECO:0000313" key="7">
    <source>
        <dbReference type="Proteomes" id="UP000182624"/>
    </source>
</evidence>
<dbReference type="PANTHER" id="PTHR42711:SF5">
    <property type="entry name" value="ABC TRANSPORTER ATP-BINDING PROTEIN NATA"/>
    <property type="match status" value="1"/>
</dbReference>
<keyword evidence="7" id="KW-1185">Reference proteome</keyword>
<dbReference type="Proteomes" id="UP000182624">
    <property type="component" value="Unassembled WGS sequence"/>
</dbReference>
<organism evidence="6 7">
    <name type="scientific">Butyrivibrio proteoclasticus</name>
    <dbReference type="NCBI Taxonomy" id="43305"/>
    <lineage>
        <taxon>Bacteria</taxon>
        <taxon>Bacillati</taxon>
        <taxon>Bacillota</taxon>
        <taxon>Clostridia</taxon>
        <taxon>Lachnospirales</taxon>
        <taxon>Lachnospiraceae</taxon>
        <taxon>Butyrivibrio</taxon>
    </lineage>
</organism>
<dbReference type="InterPro" id="IPR050763">
    <property type="entry name" value="ABC_transporter_ATP-binding"/>
</dbReference>
<dbReference type="GO" id="GO:0016887">
    <property type="term" value="F:ATP hydrolysis activity"/>
    <property type="evidence" value="ECO:0007669"/>
    <property type="project" value="InterPro"/>
</dbReference>
<dbReference type="EMBL" id="FOXO01000004">
    <property type="protein sequence ID" value="SFP57772.1"/>
    <property type="molecule type" value="Genomic_DNA"/>
</dbReference>
<dbReference type="PANTHER" id="PTHR42711">
    <property type="entry name" value="ABC TRANSPORTER ATP-BINDING PROTEIN"/>
    <property type="match status" value="1"/>
</dbReference>
<reference evidence="7" key="1">
    <citation type="submission" date="2016-10" db="EMBL/GenBank/DDBJ databases">
        <authorList>
            <person name="Varghese N."/>
            <person name="Submissions S."/>
        </authorList>
    </citation>
    <scope>NUCLEOTIDE SEQUENCE [LARGE SCALE GENOMIC DNA]</scope>
    <source>
        <strain evidence="7">P18</strain>
    </source>
</reference>
<dbReference type="AlphaFoldDB" id="A0A1I5RGY5"/>
<comment type="similarity">
    <text evidence="1">Belongs to the ABC transporter superfamily.</text>
</comment>
<dbReference type="PROSITE" id="PS50893">
    <property type="entry name" value="ABC_TRANSPORTER_2"/>
    <property type="match status" value="1"/>
</dbReference>
<gene>
    <name evidence="6" type="ORF">SAMN04487928_10421</name>
</gene>
<accession>A0A1I5RGY5</accession>
<dbReference type="InterPro" id="IPR027417">
    <property type="entry name" value="P-loop_NTPase"/>
</dbReference>
<sequence length="192" mass="21040">MIIEVKDVSKAYGEKKVLDGFNLNIEDEHSYIITGGHGAGKTTLLRLVLGLEKPDSGKVGLLGDYKYPYINAGVVFQEDRLCEGFSAVTNCAMVSKKVFKQTVREELLKLLPEDKVDIPVKNLSSAERRLVCIARACCIPSDVLVMDEPFKGLTPSEKEKAISFIRDKQGSGSLVIASEDTTGLDFGRIITL</sequence>
<dbReference type="OrthoDB" id="9801958at2"/>
<dbReference type="Pfam" id="PF00005">
    <property type="entry name" value="ABC_tran"/>
    <property type="match status" value="1"/>
</dbReference>
<dbReference type="RefSeq" id="WP_074884448.1">
    <property type="nucleotide sequence ID" value="NZ_FOXO01000004.1"/>
</dbReference>
<name>A0A1I5RGY5_9FIRM</name>
<dbReference type="SUPFAM" id="SSF52540">
    <property type="entry name" value="P-loop containing nucleoside triphosphate hydrolases"/>
    <property type="match status" value="1"/>
</dbReference>
<evidence type="ECO:0000256" key="4">
    <source>
        <dbReference type="ARBA" id="ARBA00022840"/>
    </source>
</evidence>
<dbReference type="Gene3D" id="3.40.50.300">
    <property type="entry name" value="P-loop containing nucleotide triphosphate hydrolases"/>
    <property type="match status" value="1"/>
</dbReference>
<proteinExistence type="inferred from homology"/>
<feature type="domain" description="ABC transporter" evidence="5">
    <location>
        <begin position="3"/>
        <end position="192"/>
    </location>
</feature>
<dbReference type="InterPro" id="IPR003439">
    <property type="entry name" value="ABC_transporter-like_ATP-bd"/>
</dbReference>
<keyword evidence="3" id="KW-0547">Nucleotide-binding</keyword>
<dbReference type="GO" id="GO:0005524">
    <property type="term" value="F:ATP binding"/>
    <property type="evidence" value="ECO:0007669"/>
    <property type="project" value="UniProtKB-KW"/>
</dbReference>
<keyword evidence="2" id="KW-0813">Transport</keyword>
<evidence type="ECO:0000256" key="1">
    <source>
        <dbReference type="ARBA" id="ARBA00005417"/>
    </source>
</evidence>
<evidence type="ECO:0000259" key="5">
    <source>
        <dbReference type="PROSITE" id="PS50893"/>
    </source>
</evidence>